<feature type="active site" description="Charge relay system" evidence="5">
    <location>
        <position position="202"/>
    </location>
</feature>
<evidence type="ECO:0000256" key="7">
    <source>
        <dbReference type="SAM" id="SignalP"/>
    </source>
</evidence>
<dbReference type="InParanoid" id="A0A167MWD8"/>
<dbReference type="CDD" id="cd04077">
    <property type="entry name" value="Peptidases_S8_PCSK9_ProteinaseK_like"/>
    <property type="match status" value="1"/>
</dbReference>
<keyword evidence="3 5" id="KW-0378">Hydrolase</keyword>
<feature type="signal peptide" evidence="7">
    <location>
        <begin position="1"/>
        <end position="18"/>
    </location>
</feature>
<proteinExistence type="inferred from homology"/>
<keyword evidence="2 5" id="KW-0645">Protease</keyword>
<keyword evidence="11" id="KW-1185">Reference proteome</keyword>
<dbReference type="GO" id="GO:0005615">
    <property type="term" value="C:extracellular space"/>
    <property type="evidence" value="ECO:0007669"/>
    <property type="project" value="TreeGrafter"/>
</dbReference>
<comment type="similarity">
    <text evidence="1 5 6">Belongs to the peptidase S8 family.</text>
</comment>
<feature type="active site" description="Charge relay system" evidence="5">
    <location>
        <position position="367"/>
    </location>
</feature>
<dbReference type="InterPro" id="IPR022398">
    <property type="entry name" value="Peptidase_S8_His-AS"/>
</dbReference>
<dbReference type="InterPro" id="IPR023827">
    <property type="entry name" value="Peptidase_S8_Asp-AS"/>
</dbReference>
<feature type="non-terminal residue" evidence="10">
    <location>
        <position position="1"/>
    </location>
</feature>
<keyword evidence="4 5" id="KW-0720">Serine protease</keyword>
<evidence type="ECO:0000256" key="6">
    <source>
        <dbReference type="RuleBase" id="RU003355"/>
    </source>
</evidence>
<sequence>MKITLLTAALLLTGYVTAVPVIQPIRFSEGKLAPLYTSDDAETLGGQYIIALKPHLHPQQIEKHNTWIQAKVSQDTAWIDHRVRIDHIYDTQYFKGYSGKFSDAVLQQIRQSNDVSFVEKDSRVYATELQRNAPWGLARISHRRPLDLRSYNKYDYQTEAGKDIKVYVIDTGINTEHVDFEGRATWGKTMPADDEDVDGNGHGSHCAGTIGGKRYGVAKQALPVAVKVLRSNGSGSMADVIAGVDWATQQHEKDAAEAKAAGKPYKGSVANMSLGGGKSRGLDMVVDGAVEAGMVFVVAAGNDNRDACDYSPARAELAITVGASNIKDERAYFSNFGKCVDVFAPGMNILSVWKGSKYATNTISGTSMASPHVAGLSAYILSVSDKILTPKQVKDMIIELSSRDVLTKIPSDTPNLLVFNGI</sequence>
<dbReference type="PROSITE" id="PS00138">
    <property type="entry name" value="SUBTILASE_SER"/>
    <property type="match status" value="1"/>
</dbReference>
<organism evidence="10 11">
    <name type="scientific">Phycomyces blakesleeanus (strain ATCC 8743b / DSM 1359 / FGSC 10004 / NBRC 33097 / NRRL 1555)</name>
    <dbReference type="NCBI Taxonomy" id="763407"/>
    <lineage>
        <taxon>Eukaryota</taxon>
        <taxon>Fungi</taxon>
        <taxon>Fungi incertae sedis</taxon>
        <taxon>Mucoromycota</taxon>
        <taxon>Mucoromycotina</taxon>
        <taxon>Mucoromycetes</taxon>
        <taxon>Mucorales</taxon>
        <taxon>Phycomycetaceae</taxon>
        <taxon>Phycomyces</taxon>
    </lineage>
</organism>
<dbReference type="Gene3D" id="3.40.50.200">
    <property type="entry name" value="Peptidase S8/S53 domain"/>
    <property type="match status" value="1"/>
</dbReference>
<evidence type="ECO:0000256" key="3">
    <source>
        <dbReference type="ARBA" id="ARBA00022801"/>
    </source>
</evidence>
<dbReference type="STRING" id="763407.A0A167MWD8"/>
<evidence type="ECO:0000259" key="9">
    <source>
        <dbReference type="Pfam" id="PF05922"/>
    </source>
</evidence>
<dbReference type="Gene3D" id="3.30.70.80">
    <property type="entry name" value="Peptidase S8 propeptide/proteinase inhibitor I9"/>
    <property type="match status" value="1"/>
</dbReference>
<dbReference type="InterPro" id="IPR010259">
    <property type="entry name" value="S8pro/Inhibitor_I9"/>
</dbReference>
<dbReference type="RefSeq" id="XP_018292299.1">
    <property type="nucleotide sequence ID" value="XM_018440169.1"/>
</dbReference>
<dbReference type="PROSITE" id="PS00137">
    <property type="entry name" value="SUBTILASE_HIS"/>
    <property type="match status" value="1"/>
</dbReference>
<evidence type="ECO:0000259" key="8">
    <source>
        <dbReference type="Pfam" id="PF00082"/>
    </source>
</evidence>
<dbReference type="OrthoDB" id="206201at2759"/>
<evidence type="ECO:0000256" key="1">
    <source>
        <dbReference type="ARBA" id="ARBA00011073"/>
    </source>
</evidence>
<evidence type="ECO:0000256" key="4">
    <source>
        <dbReference type="ARBA" id="ARBA00022825"/>
    </source>
</evidence>
<evidence type="ECO:0000313" key="10">
    <source>
        <dbReference type="EMBL" id="OAD74259.1"/>
    </source>
</evidence>
<dbReference type="FunFam" id="3.40.50.200:FF:000007">
    <property type="entry name" value="Subtilisin-like serine protease"/>
    <property type="match status" value="1"/>
</dbReference>
<feature type="domain" description="Inhibitor I9" evidence="9">
    <location>
        <begin position="47"/>
        <end position="125"/>
    </location>
</feature>
<protein>
    <submittedName>
        <fullName evidence="10">Secreted subtilisin-like serine protease</fullName>
    </submittedName>
</protein>
<dbReference type="PRINTS" id="PR00723">
    <property type="entry name" value="SUBTILISIN"/>
</dbReference>
<dbReference type="GO" id="GO:0004252">
    <property type="term" value="F:serine-type endopeptidase activity"/>
    <property type="evidence" value="ECO:0007669"/>
    <property type="project" value="UniProtKB-UniRule"/>
</dbReference>
<gene>
    <name evidence="10" type="ORF">PHYBLDRAFT_41915</name>
</gene>
<dbReference type="InterPro" id="IPR000209">
    <property type="entry name" value="Peptidase_S8/S53_dom"/>
</dbReference>
<dbReference type="GO" id="GO:0006508">
    <property type="term" value="P:proteolysis"/>
    <property type="evidence" value="ECO:0007669"/>
    <property type="project" value="UniProtKB-KW"/>
</dbReference>
<dbReference type="Pfam" id="PF05922">
    <property type="entry name" value="Inhibitor_I9"/>
    <property type="match status" value="1"/>
</dbReference>
<dbReference type="InterPro" id="IPR034193">
    <property type="entry name" value="PCSK9_ProteinaseK-like"/>
</dbReference>
<feature type="active site" description="Charge relay system" evidence="5">
    <location>
        <position position="170"/>
    </location>
</feature>
<dbReference type="GeneID" id="29001075"/>
<feature type="chain" id="PRO_5007890469" evidence="7">
    <location>
        <begin position="19"/>
        <end position="422"/>
    </location>
</feature>
<dbReference type="Proteomes" id="UP000077315">
    <property type="component" value="Unassembled WGS sequence"/>
</dbReference>
<dbReference type="PANTHER" id="PTHR43806">
    <property type="entry name" value="PEPTIDASE S8"/>
    <property type="match status" value="1"/>
</dbReference>
<dbReference type="InterPro" id="IPR050131">
    <property type="entry name" value="Peptidase_S8_subtilisin-like"/>
</dbReference>
<feature type="domain" description="Peptidase S8/S53" evidence="8">
    <location>
        <begin position="161"/>
        <end position="399"/>
    </location>
</feature>
<evidence type="ECO:0000313" key="11">
    <source>
        <dbReference type="Proteomes" id="UP000077315"/>
    </source>
</evidence>
<dbReference type="InterPro" id="IPR037045">
    <property type="entry name" value="S8pro/Inhibitor_I9_sf"/>
</dbReference>
<dbReference type="InterPro" id="IPR015500">
    <property type="entry name" value="Peptidase_S8_subtilisin-rel"/>
</dbReference>
<dbReference type="SUPFAM" id="SSF52743">
    <property type="entry name" value="Subtilisin-like"/>
    <property type="match status" value="1"/>
</dbReference>
<dbReference type="InterPro" id="IPR036852">
    <property type="entry name" value="Peptidase_S8/S53_dom_sf"/>
</dbReference>
<reference evidence="11" key="1">
    <citation type="submission" date="2015-06" db="EMBL/GenBank/DDBJ databases">
        <title>Expansion of signal transduction pathways in fungi by whole-genome duplication.</title>
        <authorList>
            <consortium name="DOE Joint Genome Institute"/>
            <person name="Corrochano L.M."/>
            <person name="Kuo A."/>
            <person name="Marcet-Houben M."/>
            <person name="Polaino S."/>
            <person name="Salamov A."/>
            <person name="Villalobos J.M."/>
            <person name="Alvarez M.I."/>
            <person name="Avalos J."/>
            <person name="Benito E.P."/>
            <person name="Benoit I."/>
            <person name="Burger G."/>
            <person name="Camino L.P."/>
            <person name="Canovas D."/>
            <person name="Cerda-Olmedo E."/>
            <person name="Cheng J.-F."/>
            <person name="Dominguez A."/>
            <person name="Elias M."/>
            <person name="Eslava A.P."/>
            <person name="Glaser F."/>
            <person name="Grimwood J."/>
            <person name="Gutierrez G."/>
            <person name="Heitman J."/>
            <person name="Henrissat B."/>
            <person name="Iturriaga E.A."/>
            <person name="Lang B.F."/>
            <person name="Lavin J.L."/>
            <person name="Lee S."/>
            <person name="Li W."/>
            <person name="Lindquist E."/>
            <person name="Lopez-Garcia S."/>
            <person name="Luque E.M."/>
            <person name="Marcos A.T."/>
            <person name="Martin J."/>
            <person name="McCluskey K."/>
            <person name="Medina H.R."/>
            <person name="Miralles-Duran A."/>
            <person name="Miyazaki A."/>
            <person name="Munoz-Torres E."/>
            <person name="Oguiza J.A."/>
            <person name="Ohm R."/>
            <person name="Olmedo M."/>
            <person name="Orejas M."/>
            <person name="Ortiz-Castellanos L."/>
            <person name="Pisabarro A.G."/>
            <person name="Rodriguez-Romero J."/>
            <person name="Ruiz-Herrera J."/>
            <person name="Ruiz-Vazquez R."/>
            <person name="Sanz C."/>
            <person name="Schackwitz W."/>
            <person name="Schmutz J."/>
            <person name="Shahriari M."/>
            <person name="Shelest E."/>
            <person name="Silva-Franco F."/>
            <person name="Soanes D."/>
            <person name="Syed K."/>
            <person name="Tagua V.G."/>
            <person name="Talbot N.J."/>
            <person name="Thon M."/>
            <person name="De vries R.P."/>
            <person name="Wiebenga A."/>
            <person name="Yadav J.S."/>
            <person name="Braun E.L."/>
            <person name="Baker S."/>
            <person name="Garre V."/>
            <person name="Horwitz B."/>
            <person name="Torres-Martinez S."/>
            <person name="Idnurm A."/>
            <person name="Herrera-Estrella A."/>
            <person name="Gabaldon T."/>
            <person name="Grigoriev I.V."/>
        </authorList>
    </citation>
    <scope>NUCLEOTIDE SEQUENCE [LARGE SCALE GENOMIC DNA]</scope>
    <source>
        <strain evidence="11">NRRL 1555(-)</strain>
    </source>
</reference>
<dbReference type="AlphaFoldDB" id="A0A167MWD8"/>
<dbReference type="PROSITE" id="PS51892">
    <property type="entry name" value="SUBTILASE"/>
    <property type="match status" value="1"/>
</dbReference>
<evidence type="ECO:0000256" key="5">
    <source>
        <dbReference type="PROSITE-ProRule" id="PRU01240"/>
    </source>
</evidence>
<dbReference type="PROSITE" id="PS00136">
    <property type="entry name" value="SUBTILASE_ASP"/>
    <property type="match status" value="1"/>
</dbReference>
<dbReference type="InterPro" id="IPR023828">
    <property type="entry name" value="Peptidase_S8_Ser-AS"/>
</dbReference>
<dbReference type="PANTHER" id="PTHR43806:SF11">
    <property type="entry name" value="CEREVISIN-RELATED"/>
    <property type="match status" value="1"/>
</dbReference>
<dbReference type="FunCoup" id="A0A167MWD8">
    <property type="interactions" value="23"/>
</dbReference>
<evidence type="ECO:0000256" key="2">
    <source>
        <dbReference type="ARBA" id="ARBA00022670"/>
    </source>
</evidence>
<name>A0A167MWD8_PHYB8</name>
<keyword evidence="7" id="KW-0732">Signal</keyword>
<accession>A0A167MWD8</accession>
<dbReference type="VEuPathDB" id="FungiDB:PHYBLDRAFT_41915"/>
<dbReference type="Pfam" id="PF00082">
    <property type="entry name" value="Peptidase_S8"/>
    <property type="match status" value="1"/>
</dbReference>
<dbReference type="EMBL" id="KV440979">
    <property type="protein sequence ID" value="OAD74259.1"/>
    <property type="molecule type" value="Genomic_DNA"/>
</dbReference>